<dbReference type="GO" id="GO:0004077">
    <property type="term" value="F:biotin--[biotin carboxyl-carrier protein] ligase activity"/>
    <property type="evidence" value="ECO:0007669"/>
    <property type="project" value="InterPro"/>
</dbReference>
<dbReference type="EMBL" id="BABT02000220">
    <property type="protein sequence ID" value="GAA99253.1"/>
    <property type="molecule type" value="Genomic_DNA"/>
</dbReference>
<feature type="domain" description="BPL/LPL catalytic" evidence="3">
    <location>
        <begin position="338"/>
        <end position="539"/>
    </location>
</feature>
<dbReference type="PANTHER" id="PTHR12835:SF5">
    <property type="entry name" value="BIOTIN--PROTEIN LIGASE"/>
    <property type="match status" value="1"/>
</dbReference>
<dbReference type="CDD" id="cd16442">
    <property type="entry name" value="BPL"/>
    <property type="match status" value="1"/>
</dbReference>
<dbReference type="PANTHER" id="PTHR12835">
    <property type="entry name" value="BIOTIN PROTEIN LIGASE"/>
    <property type="match status" value="1"/>
</dbReference>
<dbReference type="Gene3D" id="3.30.930.10">
    <property type="entry name" value="Bira Bifunctional Protein, Domain 2"/>
    <property type="match status" value="1"/>
</dbReference>
<dbReference type="Pfam" id="PF03099">
    <property type="entry name" value="BPL_LplA_LipB"/>
    <property type="match status" value="1"/>
</dbReference>
<evidence type="ECO:0000256" key="2">
    <source>
        <dbReference type="ARBA" id="ARBA00022598"/>
    </source>
</evidence>
<evidence type="ECO:0000313" key="5">
    <source>
        <dbReference type="Proteomes" id="UP000009131"/>
    </source>
</evidence>
<dbReference type="PROSITE" id="PS51733">
    <property type="entry name" value="BPL_LPL_CATALYTIC"/>
    <property type="match status" value="1"/>
</dbReference>
<proteinExistence type="inferred from homology"/>
<keyword evidence="5" id="KW-1185">Reference proteome</keyword>
<dbReference type="OMA" id="HHAFYSN"/>
<dbReference type="OrthoDB" id="10250105at2759"/>
<comment type="caution">
    <text evidence="4">The sequence shown here is derived from an EMBL/GenBank/DDBJ whole genome shotgun (WGS) entry which is preliminary data.</text>
</comment>
<dbReference type="RefSeq" id="XP_014568502.1">
    <property type="nucleotide sequence ID" value="XM_014713016.1"/>
</dbReference>
<name>G7E9D4_MIXOS</name>
<dbReference type="eggNOG" id="KOG1536">
    <property type="taxonomic scope" value="Eukaryota"/>
</dbReference>
<reference evidence="4 5" key="2">
    <citation type="journal article" date="2012" name="Open Biol.">
        <title>Characteristics of nucleosomes and linker DNA regions on the genome of the basidiomycete Mixia osmundae revealed by mono- and dinucleosome mapping.</title>
        <authorList>
            <person name="Nishida H."/>
            <person name="Kondo S."/>
            <person name="Matsumoto T."/>
            <person name="Suzuki Y."/>
            <person name="Yoshikawa H."/>
            <person name="Taylor T.D."/>
            <person name="Sugiyama J."/>
        </authorList>
    </citation>
    <scope>NUCLEOTIDE SEQUENCE [LARGE SCALE GENOMIC DNA]</scope>
    <source>
        <strain evidence="5">CBS 9802 / IAM 14324 / JCM 22182 / KY 12970</strain>
    </source>
</reference>
<dbReference type="Pfam" id="PF09825">
    <property type="entry name" value="BPL_N"/>
    <property type="match status" value="1"/>
</dbReference>
<dbReference type="InParanoid" id="G7E9D4"/>
<dbReference type="SUPFAM" id="SSF52317">
    <property type="entry name" value="Class I glutamine amidotransferase-like"/>
    <property type="match status" value="1"/>
</dbReference>
<organism evidence="4 5">
    <name type="scientific">Mixia osmundae (strain CBS 9802 / IAM 14324 / JCM 22182 / KY 12970)</name>
    <dbReference type="NCBI Taxonomy" id="764103"/>
    <lineage>
        <taxon>Eukaryota</taxon>
        <taxon>Fungi</taxon>
        <taxon>Dikarya</taxon>
        <taxon>Basidiomycota</taxon>
        <taxon>Pucciniomycotina</taxon>
        <taxon>Mixiomycetes</taxon>
        <taxon>Mixiales</taxon>
        <taxon>Mixiaceae</taxon>
        <taxon>Mixia</taxon>
    </lineage>
</organism>
<dbReference type="Proteomes" id="UP000009131">
    <property type="component" value="Unassembled WGS sequence"/>
</dbReference>
<evidence type="ECO:0000256" key="1">
    <source>
        <dbReference type="ARBA" id="ARBA00009934"/>
    </source>
</evidence>
<dbReference type="InterPro" id="IPR004143">
    <property type="entry name" value="BPL_LPL_catalytic"/>
</dbReference>
<dbReference type="FunCoup" id="G7E9D4">
    <property type="interactions" value="299"/>
</dbReference>
<dbReference type="AlphaFoldDB" id="G7E9D4"/>
<dbReference type="InterPro" id="IPR029062">
    <property type="entry name" value="Class_I_gatase-like"/>
</dbReference>
<dbReference type="InterPro" id="IPR019197">
    <property type="entry name" value="Biotin-prot_ligase_N"/>
</dbReference>
<dbReference type="InterPro" id="IPR004408">
    <property type="entry name" value="Biotin_CoA_COase_ligase"/>
</dbReference>
<dbReference type="GO" id="GO:0005737">
    <property type="term" value="C:cytoplasm"/>
    <property type="evidence" value="ECO:0007669"/>
    <property type="project" value="TreeGrafter"/>
</dbReference>
<evidence type="ECO:0000259" key="3">
    <source>
        <dbReference type="PROSITE" id="PS51733"/>
    </source>
</evidence>
<protein>
    <recommendedName>
        <fullName evidence="3">BPL/LPL catalytic domain-containing protein</fullName>
    </recommendedName>
</protein>
<sequence>MNVLIYNDAGVSEASVKGIARCLKILLATTHDVLTVNAHTIANDPWQASTSLLVIPGGRDLPFTQRLNGKANACIRQWVEAGGSYLGICAGAYFASAHVDFEAGSALAVKGDRELSFFGGTCKGAAFPGFVYESESGARHVPVALNQVHWSRVWSDVPSQAEVYWNGGGTFQISESTSRATVLATYSELDNAPAAVLCHVGKGKALLWSAHPEYATRTDMTDDRVAPLMLPTLLLLGIEVAEGTSTPAPPVYCVQHLMSNHMLGVVSITSDIQRAFGDETMLRDTTDVFRIVGSGEPNDFLPFVGHHGRPDYQCVRAWLQGSVPPLSVTPLFDFSAYFAALTRRRLSLLGRVVLYAETLSSTQTTLDKNPKWLKAMPSGLVSIASHQTAGRGRGGNAWISPAGCLQFSLVLRTGKRSAPRLVFLQYMVALAIVEGILDLPGCSDLPVRLKWPNDLYADMGVDAPVRYQKLGGILVNSSFADDDFTLIVGCGINVFNERPTTSISALLRKHNLSVAATITMPEVLAAILCKIEAKWDFYFSLWRPLEPFIQAYTQHWLHTDQIITLEETGQRLLIKSITQDYGLLHTEVMDGRERTPAAAFADLQPDGNSFDMLRNLVRRKT</sequence>
<accession>G7E9D4</accession>
<dbReference type="HOGENOM" id="CLU_006150_1_1_1"/>
<dbReference type="InterPro" id="IPR045864">
    <property type="entry name" value="aa-tRNA-synth_II/BPL/LPL"/>
</dbReference>
<dbReference type="NCBIfam" id="TIGR00121">
    <property type="entry name" value="birA_ligase"/>
    <property type="match status" value="1"/>
</dbReference>
<comment type="similarity">
    <text evidence="1">Belongs to the biotin--protein ligase family.</text>
</comment>
<dbReference type="Gene3D" id="3.40.50.880">
    <property type="match status" value="1"/>
</dbReference>
<gene>
    <name evidence="4" type="primary">Mo05947</name>
    <name evidence="4" type="ORF">E5Q_05947</name>
</gene>
<keyword evidence="2" id="KW-0436">Ligase</keyword>
<dbReference type="STRING" id="764103.G7E9D4"/>
<dbReference type="CDD" id="cd03144">
    <property type="entry name" value="GATase1_ScBLP_like"/>
    <property type="match status" value="1"/>
</dbReference>
<dbReference type="SUPFAM" id="SSF55681">
    <property type="entry name" value="Class II aaRS and biotin synthetases"/>
    <property type="match status" value="1"/>
</dbReference>
<evidence type="ECO:0000313" key="4">
    <source>
        <dbReference type="EMBL" id="GAA99253.1"/>
    </source>
</evidence>
<reference evidence="4 5" key="1">
    <citation type="journal article" date="2011" name="J. Gen. Appl. Microbiol.">
        <title>Draft genome sequencing of the enigmatic basidiomycete Mixia osmundae.</title>
        <authorList>
            <person name="Nishida H."/>
            <person name="Nagatsuka Y."/>
            <person name="Sugiyama J."/>
        </authorList>
    </citation>
    <scope>NUCLEOTIDE SEQUENCE [LARGE SCALE GENOMIC DNA]</scope>
    <source>
        <strain evidence="5">CBS 9802 / IAM 14324 / JCM 22182 / KY 12970</strain>
    </source>
</reference>